<dbReference type="InterPro" id="IPR000838">
    <property type="entry name" value="RNA_pol_sigma70_ECF_CS"/>
</dbReference>
<dbReference type="eggNOG" id="COG1595">
    <property type="taxonomic scope" value="Bacteria"/>
</dbReference>
<evidence type="ECO:0000256" key="1">
    <source>
        <dbReference type="ARBA" id="ARBA00010641"/>
    </source>
</evidence>
<reference evidence="10" key="1">
    <citation type="journal article" date="2011" name="J. Bacteriol.">
        <title>Genome sequences of eight morphologically diverse alphaproteobacteria.</title>
        <authorList>
            <consortium name="US DOE Joint Genome Institute"/>
            <person name="Brown P.J."/>
            <person name="Kysela D.T."/>
            <person name="Buechlein A."/>
            <person name="Hemmerich C."/>
            <person name="Brun Y.V."/>
        </authorList>
    </citation>
    <scope>NUCLEOTIDE SEQUENCE [LARGE SCALE GENOMIC DNA]</scope>
    <source>
        <strain evidence="10">ATCC 49814 / DSM 5838 / IFAM 1418</strain>
    </source>
</reference>
<dbReference type="InterPro" id="IPR014284">
    <property type="entry name" value="RNA_pol_sigma-70_dom"/>
</dbReference>
<proteinExistence type="inferred from homology"/>
<name>C6XIM9_HIRBI</name>
<dbReference type="SUPFAM" id="SSF88659">
    <property type="entry name" value="Sigma3 and sigma4 domains of RNA polymerase sigma factors"/>
    <property type="match status" value="1"/>
</dbReference>
<dbReference type="Gene3D" id="1.10.1740.10">
    <property type="match status" value="1"/>
</dbReference>
<keyword evidence="3 6" id="KW-0731">Sigma factor</keyword>
<dbReference type="OrthoDB" id="9780326at2"/>
<dbReference type="InterPro" id="IPR013325">
    <property type="entry name" value="RNA_pol_sigma_r2"/>
</dbReference>
<dbReference type="KEGG" id="hba:Hbal_1282"/>
<dbReference type="AlphaFoldDB" id="C6XIM9"/>
<accession>C6XIM9</accession>
<dbReference type="InterPro" id="IPR039425">
    <property type="entry name" value="RNA_pol_sigma-70-like"/>
</dbReference>
<dbReference type="NCBIfam" id="NF004113">
    <property type="entry name" value="PRK05602.1"/>
    <property type="match status" value="1"/>
</dbReference>
<dbReference type="CDD" id="cd06171">
    <property type="entry name" value="Sigma70_r4"/>
    <property type="match status" value="1"/>
</dbReference>
<evidence type="ECO:0000256" key="5">
    <source>
        <dbReference type="ARBA" id="ARBA00023163"/>
    </source>
</evidence>
<dbReference type="HOGENOM" id="CLU_047691_3_0_5"/>
<dbReference type="RefSeq" id="WP_015827124.1">
    <property type="nucleotide sequence ID" value="NC_012982.1"/>
</dbReference>
<dbReference type="PANTHER" id="PTHR43133">
    <property type="entry name" value="RNA POLYMERASE ECF-TYPE SIGMA FACTO"/>
    <property type="match status" value="1"/>
</dbReference>
<dbReference type="GO" id="GO:0003677">
    <property type="term" value="F:DNA binding"/>
    <property type="evidence" value="ECO:0007669"/>
    <property type="project" value="UniProtKB-KW"/>
</dbReference>
<evidence type="ECO:0000259" key="8">
    <source>
        <dbReference type="Pfam" id="PF08281"/>
    </source>
</evidence>
<dbReference type="Gene3D" id="1.10.10.10">
    <property type="entry name" value="Winged helix-like DNA-binding domain superfamily/Winged helix DNA-binding domain"/>
    <property type="match status" value="1"/>
</dbReference>
<organism evidence="9 10">
    <name type="scientific">Hirschia baltica (strain ATCC 49814 / DSM 5838 / IFAM 1418)</name>
    <dbReference type="NCBI Taxonomy" id="582402"/>
    <lineage>
        <taxon>Bacteria</taxon>
        <taxon>Pseudomonadati</taxon>
        <taxon>Pseudomonadota</taxon>
        <taxon>Alphaproteobacteria</taxon>
        <taxon>Hyphomonadales</taxon>
        <taxon>Hyphomonadaceae</taxon>
        <taxon>Hirschia</taxon>
    </lineage>
</organism>
<dbReference type="Pfam" id="PF04542">
    <property type="entry name" value="Sigma70_r2"/>
    <property type="match status" value="1"/>
</dbReference>
<evidence type="ECO:0000313" key="10">
    <source>
        <dbReference type="Proteomes" id="UP000002745"/>
    </source>
</evidence>
<evidence type="ECO:0000256" key="3">
    <source>
        <dbReference type="ARBA" id="ARBA00023082"/>
    </source>
</evidence>
<gene>
    <name evidence="9" type="ordered locus">Hbal_1282</name>
</gene>
<evidence type="ECO:0000256" key="2">
    <source>
        <dbReference type="ARBA" id="ARBA00023015"/>
    </source>
</evidence>
<evidence type="ECO:0000259" key="7">
    <source>
        <dbReference type="Pfam" id="PF04542"/>
    </source>
</evidence>
<dbReference type="GO" id="GO:0006352">
    <property type="term" value="P:DNA-templated transcription initiation"/>
    <property type="evidence" value="ECO:0007669"/>
    <property type="project" value="InterPro"/>
</dbReference>
<dbReference type="EMBL" id="CP001678">
    <property type="protein sequence ID" value="ACT58974.1"/>
    <property type="molecule type" value="Genomic_DNA"/>
</dbReference>
<sequence length="198" mass="22405">MQFESISDDILVEKVGGGDRQAASVLVRRHSQRVLNIARRMMVNEAEAEDVTQDVFLKVWKSAAKWESGKAKFTTWLHRVTVNTCLDRLRKPKMGNVDTVPEVADESETPAQRLEAESRSELLKRAMEQLPDRQRAALSLCYFEEISNIEAAEVMEVSVDALESLLSRGRRKLKELLQMDREELLVSNAQGRATGFDG</sequence>
<dbReference type="InterPro" id="IPR013249">
    <property type="entry name" value="RNA_pol_sigma70_r4_t2"/>
</dbReference>
<dbReference type="SUPFAM" id="SSF88946">
    <property type="entry name" value="Sigma2 domain of RNA polymerase sigma factors"/>
    <property type="match status" value="1"/>
</dbReference>
<feature type="domain" description="RNA polymerase sigma factor 70 region 4 type 2" evidence="8">
    <location>
        <begin position="121"/>
        <end position="173"/>
    </location>
</feature>
<evidence type="ECO:0000256" key="6">
    <source>
        <dbReference type="RuleBase" id="RU000716"/>
    </source>
</evidence>
<keyword evidence="4 6" id="KW-0238">DNA-binding</keyword>
<keyword evidence="5 6" id="KW-0804">Transcription</keyword>
<keyword evidence="2 6" id="KW-0805">Transcription regulation</keyword>
<dbReference type="InterPro" id="IPR007627">
    <property type="entry name" value="RNA_pol_sigma70_r2"/>
</dbReference>
<evidence type="ECO:0000256" key="4">
    <source>
        <dbReference type="ARBA" id="ARBA00023125"/>
    </source>
</evidence>
<dbReference type="STRING" id="582402.Hbal_1282"/>
<dbReference type="NCBIfam" id="TIGR02937">
    <property type="entry name" value="sigma70-ECF"/>
    <property type="match status" value="1"/>
</dbReference>
<dbReference type="GO" id="GO:0016987">
    <property type="term" value="F:sigma factor activity"/>
    <property type="evidence" value="ECO:0007669"/>
    <property type="project" value="UniProtKB-KW"/>
</dbReference>
<dbReference type="InterPro" id="IPR013324">
    <property type="entry name" value="RNA_pol_sigma_r3/r4-like"/>
</dbReference>
<protein>
    <recommendedName>
        <fullName evidence="6">RNA polymerase sigma factor</fullName>
    </recommendedName>
</protein>
<dbReference type="PROSITE" id="PS01063">
    <property type="entry name" value="SIGMA70_ECF"/>
    <property type="match status" value="1"/>
</dbReference>
<evidence type="ECO:0000313" key="9">
    <source>
        <dbReference type="EMBL" id="ACT58974.1"/>
    </source>
</evidence>
<dbReference type="PANTHER" id="PTHR43133:SF8">
    <property type="entry name" value="RNA POLYMERASE SIGMA FACTOR HI_1459-RELATED"/>
    <property type="match status" value="1"/>
</dbReference>
<keyword evidence="10" id="KW-1185">Reference proteome</keyword>
<dbReference type="Pfam" id="PF08281">
    <property type="entry name" value="Sigma70_r4_2"/>
    <property type="match status" value="1"/>
</dbReference>
<feature type="domain" description="RNA polymerase sigma-70 region 2" evidence="7">
    <location>
        <begin position="26"/>
        <end position="91"/>
    </location>
</feature>
<dbReference type="InterPro" id="IPR036388">
    <property type="entry name" value="WH-like_DNA-bd_sf"/>
</dbReference>
<dbReference type="Proteomes" id="UP000002745">
    <property type="component" value="Chromosome"/>
</dbReference>
<comment type="similarity">
    <text evidence="1 6">Belongs to the sigma-70 factor family. ECF subfamily.</text>
</comment>